<name>A0A5C1AER2_9BACT</name>
<evidence type="ECO:0000313" key="1">
    <source>
        <dbReference type="EMBL" id="QEL15594.1"/>
    </source>
</evidence>
<protein>
    <submittedName>
        <fullName evidence="1">Uncharacterized protein</fullName>
    </submittedName>
</protein>
<proteinExistence type="predicted"/>
<dbReference type="EMBL" id="CP042425">
    <property type="protein sequence ID" value="QEL15594.1"/>
    <property type="molecule type" value="Genomic_DNA"/>
</dbReference>
<keyword evidence="2" id="KW-1185">Reference proteome</keyword>
<dbReference type="RefSeq" id="WP_149110397.1">
    <property type="nucleotide sequence ID" value="NZ_CP042425.1"/>
</dbReference>
<evidence type="ECO:0000313" key="2">
    <source>
        <dbReference type="Proteomes" id="UP000324974"/>
    </source>
</evidence>
<organism evidence="1 2">
    <name type="scientific">Limnoglobus roseus</name>
    <dbReference type="NCBI Taxonomy" id="2598579"/>
    <lineage>
        <taxon>Bacteria</taxon>
        <taxon>Pseudomonadati</taxon>
        <taxon>Planctomycetota</taxon>
        <taxon>Planctomycetia</taxon>
        <taxon>Gemmatales</taxon>
        <taxon>Gemmataceae</taxon>
        <taxon>Limnoglobus</taxon>
    </lineage>
</organism>
<dbReference type="Proteomes" id="UP000324974">
    <property type="component" value="Chromosome"/>
</dbReference>
<reference evidence="2" key="1">
    <citation type="submission" date="2019-08" db="EMBL/GenBank/DDBJ databases">
        <title>Limnoglobus roseus gen. nov., sp. nov., a novel freshwater planctomycete with a giant genome from the family Gemmataceae.</title>
        <authorList>
            <person name="Kulichevskaya I.S."/>
            <person name="Naumoff D.G."/>
            <person name="Miroshnikov K."/>
            <person name="Ivanova A."/>
            <person name="Philippov D.A."/>
            <person name="Hakobyan A."/>
            <person name="Rijpstra I.C."/>
            <person name="Sinninghe Damste J.S."/>
            <person name="Liesack W."/>
            <person name="Dedysh S.N."/>
        </authorList>
    </citation>
    <scope>NUCLEOTIDE SEQUENCE [LARGE SCALE GENOMIC DNA]</scope>
    <source>
        <strain evidence="2">PX52</strain>
    </source>
</reference>
<gene>
    <name evidence="1" type="ORF">PX52LOC_02526</name>
</gene>
<dbReference type="AlphaFoldDB" id="A0A5C1AER2"/>
<sequence length="275" mass="30219">MLAAAGAGLLAGLTPADAQGFGFRRRRTTCPPRPDCPSGPPRYLPAGSPTDVLAFNVNDLPASRAAKIRFVRYYAGDLSGQLSQFTDRTRVFNEYGFPPFFRQYPNPGNFNYSQAGVSFSEMNVGPASYGAEASLRSNTSYAPYDSSKPFIGTPYDLIWWYDQPVRSGHTKFLLNPAQLGMGTDARGARCIARLVVTRYVGGDMRYPVGLVEAPVDSRFTIGESPYEPWDQGPFAVRPGDVVRVAGLMSVVSIDRPIEWGKWAYVRMHIYTSTAS</sequence>
<accession>A0A5C1AER2</accession>
<dbReference type="KEGG" id="lrs:PX52LOC_02526"/>